<dbReference type="GO" id="GO:0003700">
    <property type="term" value="F:DNA-binding transcription factor activity"/>
    <property type="evidence" value="ECO:0007669"/>
    <property type="project" value="TreeGrafter"/>
</dbReference>
<dbReference type="CDD" id="cd06296">
    <property type="entry name" value="PBP1_CatR-like"/>
    <property type="match status" value="1"/>
</dbReference>
<dbReference type="SMART" id="SM00354">
    <property type="entry name" value="HTH_LACI"/>
    <property type="match status" value="1"/>
</dbReference>
<dbReference type="InterPro" id="IPR010982">
    <property type="entry name" value="Lambda_DNA-bd_dom_sf"/>
</dbReference>
<dbReference type="Gene3D" id="3.40.50.2300">
    <property type="match status" value="2"/>
</dbReference>
<dbReference type="CDD" id="cd01392">
    <property type="entry name" value="HTH_LacI"/>
    <property type="match status" value="1"/>
</dbReference>
<reference evidence="5 6" key="1">
    <citation type="submission" date="2020-08" db="EMBL/GenBank/DDBJ databases">
        <title>Sequencing the genomes of 1000 actinobacteria strains.</title>
        <authorList>
            <person name="Klenk H.-P."/>
        </authorList>
    </citation>
    <scope>NUCLEOTIDE SEQUENCE [LARGE SCALE GENOMIC DNA]</scope>
    <source>
        <strain evidence="5 6">DSM 20146</strain>
    </source>
</reference>
<dbReference type="GO" id="GO:0000976">
    <property type="term" value="F:transcription cis-regulatory region binding"/>
    <property type="evidence" value="ECO:0007669"/>
    <property type="project" value="TreeGrafter"/>
</dbReference>
<dbReference type="PANTHER" id="PTHR30146">
    <property type="entry name" value="LACI-RELATED TRANSCRIPTIONAL REPRESSOR"/>
    <property type="match status" value="1"/>
</dbReference>
<evidence type="ECO:0000259" key="4">
    <source>
        <dbReference type="PROSITE" id="PS50932"/>
    </source>
</evidence>
<organism evidence="5 6">
    <name type="scientific">Leifsonia aquatica</name>
    <name type="common">Corynebacterium aquaticum</name>
    <dbReference type="NCBI Taxonomy" id="144185"/>
    <lineage>
        <taxon>Bacteria</taxon>
        <taxon>Bacillati</taxon>
        <taxon>Actinomycetota</taxon>
        <taxon>Actinomycetes</taxon>
        <taxon>Micrococcales</taxon>
        <taxon>Microbacteriaceae</taxon>
        <taxon>Leifsonia</taxon>
    </lineage>
</organism>
<evidence type="ECO:0000256" key="2">
    <source>
        <dbReference type="ARBA" id="ARBA00023125"/>
    </source>
</evidence>
<evidence type="ECO:0000313" key="5">
    <source>
        <dbReference type="EMBL" id="MBB2968420.1"/>
    </source>
</evidence>
<protein>
    <submittedName>
        <fullName evidence="5">LacI family xylobiose transport system transcriptional regulator</fullName>
    </submittedName>
</protein>
<proteinExistence type="predicted"/>
<dbReference type="EMBL" id="JACHVP010000003">
    <property type="protein sequence ID" value="MBB2968420.1"/>
    <property type="molecule type" value="Genomic_DNA"/>
</dbReference>
<evidence type="ECO:0000256" key="1">
    <source>
        <dbReference type="ARBA" id="ARBA00023015"/>
    </source>
</evidence>
<dbReference type="InterPro" id="IPR028082">
    <property type="entry name" value="Peripla_BP_I"/>
</dbReference>
<dbReference type="Proteomes" id="UP000538196">
    <property type="component" value="Unassembled WGS sequence"/>
</dbReference>
<dbReference type="InterPro" id="IPR046335">
    <property type="entry name" value="LacI/GalR-like_sensor"/>
</dbReference>
<dbReference type="Pfam" id="PF13377">
    <property type="entry name" value="Peripla_BP_3"/>
    <property type="match status" value="1"/>
</dbReference>
<dbReference type="Gene3D" id="1.10.260.40">
    <property type="entry name" value="lambda repressor-like DNA-binding domains"/>
    <property type="match status" value="1"/>
</dbReference>
<accession>A0A7W4YKW3</accession>
<sequence>MAERRVGASPASPASARPTLEAIAREASVSLSTVSKVLNGRPGVSAATRQRVEDLLLRSGYARRGLDPERGGTVEVVVENIESEWSIEILRGVERITRENGLVLTLSVVGDHRSFGDDWIAGVLQRKPLAVVLQFSNLTAVQRTQLRTRNIPVVVVDPAGDPPPDMAAVGATNWAGGVAATRHLLDLGHTRIGVISGPTDLMCSRARVAGYQSALAEAGIPFDPELARVGTFGQASGAKEGRRLLGLPERPTAIVAANDTQALGVYDAAAALGLRIPEDVSVFGFDDVRPALWARPPLTTVRQPLQEMAEEATRLALRMRAGEANVTRIELATSLVVRSSTAAPPT</sequence>
<keyword evidence="3" id="KW-0804">Transcription</keyword>
<evidence type="ECO:0000313" key="6">
    <source>
        <dbReference type="Proteomes" id="UP000538196"/>
    </source>
</evidence>
<keyword evidence="1" id="KW-0805">Transcription regulation</keyword>
<gene>
    <name evidence="5" type="ORF">FHX33_003190</name>
</gene>
<name>A0A7W4YKW3_LEIAQ</name>
<dbReference type="PROSITE" id="PS50932">
    <property type="entry name" value="HTH_LACI_2"/>
    <property type="match status" value="1"/>
</dbReference>
<evidence type="ECO:0000256" key="3">
    <source>
        <dbReference type="ARBA" id="ARBA00023163"/>
    </source>
</evidence>
<dbReference type="AlphaFoldDB" id="A0A7W4YKW3"/>
<keyword evidence="2" id="KW-0238">DNA-binding</keyword>
<dbReference type="SUPFAM" id="SSF47413">
    <property type="entry name" value="lambda repressor-like DNA-binding domains"/>
    <property type="match status" value="1"/>
</dbReference>
<dbReference type="Pfam" id="PF00356">
    <property type="entry name" value="LacI"/>
    <property type="match status" value="1"/>
</dbReference>
<comment type="caution">
    <text evidence="5">The sequence shown here is derived from an EMBL/GenBank/DDBJ whole genome shotgun (WGS) entry which is preliminary data.</text>
</comment>
<feature type="domain" description="HTH lacI-type" evidence="4">
    <location>
        <begin position="18"/>
        <end position="61"/>
    </location>
</feature>
<dbReference type="RefSeq" id="WP_021765329.1">
    <property type="nucleotide sequence ID" value="NZ_JACHVP010000003.1"/>
</dbReference>
<dbReference type="PANTHER" id="PTHR30146:SF153">
    <property type="entry name" value="LACTOSE OPERON REPRESSOR"/>
    <property type="match status" value="1"/>
</dbReference>
<dbReference type="SUPFAM" id="SSF53822">
    <property type="entry name" value="Periplasmic binding protein-like I"/>
    <property type="match status" value="1"/>
</dbReference>
<dbReference type="InterPro" id="IPR000843">
    <property type="entry name" value="HTH_LacI"/>
</dbReference>
<keyword evidence="6" id="KW-1185">Reference proteome</keyword>